<proteinExistence type="predicted"/>
<evidence type="ECO:0000313" key="1">
    <source>
        <dbReference type="EMBL" id="CUH79889.1"/>
    </source>
</evidence>
<dbReference type="Proteomes" id="UP000052022">
    <property type="component" value="Unassembled WGS sequence"/>
</dbReference>
<gene>
    <name evidence="1" type="ORF">TRM7557_02626</name>
</gene>
<sequence length="32" mass="3451">MGAACFYLELLFPIVSAMVDFSSAMSQSGFTE</sequence>
<evidence type="ECO:0000313" key="2">
    <source>
        <dbReference type="Proteomes" id="UP000052022"/>
    </source>
</evidence>
<dbReference type="AlphaFoldDB" id="A0A0N7M0A1"/>
<accession>A0A0N7M0A1</accession>
<protein>
    <submittedName>
        <fullName evidence="1">Uncharacterized protein</fullName>
    </submittedName>
</protein>
<keyword evidence="2" id="KW-1185">Reference proteome</keyword>
<reference evidence="1 2" key="1">
    <citation type="submission" date="2015-09" db="EMBL/GenBank/DDBJ databases">
        <authorList>
            <consortium name="Swine Surveillance"/>
        </authorList>
    </citation>
    <scope>NUCLEOTIDE SEQUENCE [LARGE SCALE GENOMIC DNA]</scope>
    <source>
        <strain evidence="1 2">CECT 7557</strain>
    </source>
</reference>
<organism evidence="1 2">
    <name type="scientific">Tritonibacter multivorans</name>
    <dbReference type="NCBI Taxonomy" id="928856"/>
    <lineage>
        <taxon>Bacteria</taxon>
        <taxon>Pseudomonadati</taxon>
        <taxon>Pseudomonadota</taxon>
        <taxon>Alphaproteobacteria</taxon>
        <taxon>Rhodobacterales</taxon>
        <taxon>Paracoccaceae</taxon>
        <taxon>Tritonibacter</taxon>
    </lineage>
</organism>
<dbReference type="EMBL" id="CYSD01000037">
    <property type="protein sequence ID" value="CUH79889.1"/>
    <property type="molecule type" value="Genomic_DNA"/>
</dbReference>
<name>A0A0N7M0A1_9RHOB</name>